<evidence type="ECO:0000256" key="1">
    <source>
        <dbReference type="ARBA" id="ARBA00022801"/>
    </source>
</evidence>
<dbReference type="SUPFAM" id="SSF53474">
    <property type="entry name" value="alpha/beta-Hydrolases"/>
    <property type="match status" value="1"/>
</dbReference>
<reference evidence="4" key="1">
    <citation type="journal article" date="2016" name="Nat. Commun.">
        <title>The Gonium pectorale genome demonstrates co-option of cell cycle regulation during the evolution of multicellularity.</title>
        <authorList>
            <person name="Hanschen E.R."/>
            <person name="Marriage T.N."/>
            <person name="Ferris P.J."/>
            <person name="Hamaji T."/>
            <person name="Toyoda A."/>
            <person name="Fujiyama A."/>
            <person name="Neme R."/>
            <person name="Noguchi H."/>
            <person name="Minakuchi Y."/>
            <person name="Suzuki M."/>
            <person name="Kawai-Toyooka H."/>
            <person name="Smith D.R."/>
            <person name="Sparks H."/>
            <person name="Anderson J."/>
            <person name="Bakaric R."/>
            <person name="Luria V."/>
            <person name="Karger A."/>
            <person name="Kirschner M.W."/>
            <person name="Durand P.M."/>
            <person name="Michod R.E."/>
            <person name="Nozaki H."/>
            <person name="Olson B.J."/>
        </authorList>
    </citation>
    <scope>NUCLEOTIDE SEQUENCE [LARGE SCALE GENOMIC DNA]</scope>
    <source>
        <strain evidence="4">NIES-2863</strain>
    </source>
</reference>
<name>A0A150GDI1_GONPE</name>
<dbReference type="PANTHER" id="PTHR42776">
    <property type="entry name" value="SERINE PEPTIDASE S9 FAMILY MEMBER"/>
    <property type="match status" value="1"/>
</dbReference>
<organism evidence="3 4">
    <name type="scientific">Gonium pectorale</name>
    <name type="common">Green alga</name>
    <dbReference type="NCBI Taxonomy" id="33097"/>
    <lineage>
        <taxon>Eukaryota</taxon>
        <taxon>Viridiplantae</taxon>
        <taxon>Chlorophyta</taxon>
        <taxon>core chlorophytes</taxon>
        <taxon>Chlorophyceae</taxon>
        <taxon>CS clade</taxon>
        <taxon>Chlamydomonadales</taxon>
        <taxon>Volvocaceae</taxon>
        <taxon>Gonium</taxon>
    </lineage>
</organism>
<accession>A0A150GDI1</accession>
<dbReference type="STRING" id="33097.A0A150GDI1"/>
<dbReference type="GO" id="GO:0004252">
    <property type="term" value="F:serine-type endopeptidase activity"/>
    <property type="evidence" value="ECO:0007669"/>
    <property type="project" value="TreeGrafter"/>
</dbReference>
<comment type="caution">
    <text evidence="3">The sequence shown here is derived from an EMBL/GenBank/DDBJ whole genome shotgun (WGS) entry which is preliminary data.</text>
</comment>
<dbReference type="OrthoDB" id="43744at2759"/>
<dbReference type="Proteomes" id="UP000075714">
    <property type="component" value="Unassembled WGS sequence"/>
</dbReference>
<dbReference type="PANTHER" id="PTHR42776:SF28">
    <property type="entry name" value="GLUTAMYL ENDOPEPTIDASE, CHLOROPLASTIC-RELATED"/>
    <property type="match status" value="1"/>
</dbReference>
<evidence type="ECO:0000259" key="2">
    <source>
        <dbReference type="Pfam" id="PF00326"/>
    </source>
</evidence>
<dbReference type="Gene3D" id="3.40.50.1820">
    <property type="entry name" value="alpha/beta hydrolase"/>
    <property type="match status" value="1"/>
</dbReference>
<proteinExistence type="predicted"/>
<dbReference type="AlphaFoldDB" id="A0A150GDI1"/>
<dbReference type="InterPro" id="IPR001375">
    <property type="entry name" value="Peptidase_S9_cat"/>
</dbReference>
<evidence type="ECO:0000313" key="3">
    <source>
        <dbReference type="EMBL" id="KXZ47833.1"/>
    </source>
</evidence>
<keyword evidence="1" id="KW-0378">Hydrolase</keyword>
<feature type="domain" description="Peptidase S9 prolyl oligopeptidase catalytic" evidence="2">
    <location>
        <begin position="68"/>
        <end position="110"/>
    </location>
</feature>
<evidence type="ECO:0000313" key="4">
    <source>
        <dbReference type="Proteomes" id="UP000075714"/>
    </source>
</evidence>
<dbReference type="GO" id="GO:0006508">
    <property type="term" value="P:proteolysis"/>
    <property type="evidence" value="ECO:0007669"/>
    <property type="project" value="InterPro"/>
</dbReference>
<keyword evidence="4" id="KW-1185">Reference proteome</keyword>
<dbReference type="EMBL" id="LSYV01000033">
    <property type="protein sequence ID" value="KXZ47833.1"/>
    <property type="molecule type" value="Genomic_DNA"/>
</dbReference>
<gene>
    <name evidence="3" type="ORF">GPECTOR_32g445</name>
</gene>
<dbReference type="Pfam" id="PF00326">
    <property type="entry name" value="Peptidase_S9"/>
    <property type="match status" value="1"/>
</dbReference>
<protein>
    <recommendedName>
        <fullName evidence="2">Peptidase S9 prolyl oligopeptidase catalytic domain-containing protein</fullName>
    </recommendedName>
</protein>
<sequence>MRRSPHQFTSIGSTSPTLWLTRGYAVLDGPTLPIVADVKEDADGATAGGPAPEPNDTFVEQLTDSARAAVNEAVKRGVVDPTRVSVGGHSYGAFMTANLVAHAPDLFAAGGAWGV</sequence>
<dbReference type="InterPro" id="IPR029058">
    <property type="entry name" value="AB_hydrolase_fold"/>
</dbReference>